<name>A0AAV8XNT2_9CUCU</name>
<organism evidence="1 2">
    <name type="scientific">Aromia moschata</name>
    <dbReference type="NCBI Taxonomy" id="1265417"/>
    <lineage>
        <taxon>Eukaryota</taxon>
        <taxon>Metazoa</taxon>
        <taxon>Ecdysozoa</taxon>
        <taxon>Arthropoda</taxon>
        <taxon>Hexapoda</taxon>
        <taxon>Insecta</taxon>
        <taxon>Pterygota</taxon>
        <taxon>Neoptera</taxon>
        <taxon>Endopterygota</taxon>
        <taxon>Coleoptera</taxon>
        <taxon>Polyphaga</taxon>
        <taxon>Cucujiformia</taxon>
        <taxon>Chrysomeloidea</taxon>
        <taxon>Cerambycidae</taxon>
        <taxon>Cerambycinae</taxon>
        <taxon>Callichromatini</taxon>
        <taxon>Aromia</taxon>
    </lineage>
</organism>
<reference evidence="1" key="1">
    <citation type="journal article" date="2023" name="Insect Mol. Biol.">
        <title>Genome sequencing provides insights into the evolution of gene families encoding plant cell wall-degrading enzymes in longhorned beetles.</title>
        <authorList>
            <person name="Shin N.R."/>
            <person name="Okamura Y."/>
            <person name="Kirsch R."/>
            <person name="Pauchet Y."/>
        </authorList>
    </citation>
    <scope>NUCLEOTIDE SEQUENCE</scope>
    <source>
        <strain evidence="1">AMC_N1</strain>
    </source>
</reference>
<sequence length="56" mass="6600">MWMLSVVTGYEWAIKLMSDYNNILTNDEEQRQYILQVAKECRRIFPTADKASLVTD</sequence>
<accession>A0AAV8XNT2</accession>
<dbReference type="Proteomes" id="UP001162162">
    <property type="component" value="Unassembled WGS sequence"/>
</dbReference>
<evidence type="ECO:0000313" key="2">
    <source>
        <dbReference type="Proteomes" id="UP001162162"/>
    </source>
</evidence>
<dbReference type="AlphaFoldDB" id="A0AAV8XNT2"/>
<dbReference type="EMBL" id="JAPWTK010000414">
    <property type="protein sequence ID" value="KAJ8940710.1"/>
    <property type="molecule type" value="Genomic_DNA"/>
</dbReference>
<evidence type="ECO:0000313" key="1">
    <source>
        <dbReference type="EMBL" id="KAJ8940710.1"/>
    </source>
</evidence>
<keyword evidence="2" id="KW-1185">Reference proteome</keyword>
<comment type="caution">
    <text evidence="1">The sequence shown here is derived from an EMBL/GenBank/DDBJ whole genome shotgun (WGS) entry which is preliminary data.</text>
</comment>
<protein>
    <submittedName>
        <fullName evidence="1">Uncharacterized protein</fullName>
    </submittedName>
</protein>
<proteinExistence type="predicted"/>
<feature type="non-terminal residue" evidence="1">
    <location>
        <position position="56"/>
    </location>
</feature>
<gene>
    <name evidence="1" type="ORF">NQ318_009113</name>
</gene>